<dbReference type="GO" id="GO:0098505">
    <property type="term" value="F:G-rich strand telomeric DNA binding"/>
    <property type="evidence" value="ECO:0007669"/>
    <property type="project" value="TreeGrafter"/>
</dbReference>
<dbReference type="InterPro" id="IPR032042">
    <property type="entry name" value="POT1PC"/>
</dbReference>
<dbReference type="PANTHER" id="PTHR14513">
    <property type="entry name" value="PROTECTION OF TELOMERES 1"/>
    <property type="match status" value="1"/>
</dbReference>
<dbReference type="SUPFAM" id="SSF50249">
    <property type="entry name" value="Nucleic acid-binding proteins"/>
    <property type="match status" value="3"/>
</dbReference>
<feature type="domain" description="Protection of telomeres protein 1 ssDNA-binding" evidence="10">
    <location>
        <begin position="337"/>
        <end position="467"/>
    </location>
</feature>
<keyword evidence="12" id="KW-1185">Reference proteome</keyword>
<evidence type="ECO:0000256" key="4">
    <source>
        <dbReference type="ARBA" id="ARBA00015253"/>
    </source>
</evidence>
<evidence type="ECO:0000259" key="9">
    <source>
        <dbReference type="Pfam" id="PF02765"/>
    </source>
</evidence>
<evidence type="ECO:0000256" key="3">
    <source>
        <dbReference type="ARBA" id="ARBA00008442"/>
    </source>
</evidence>
<dbReference type="InterPro" id="IPR012340">
    <property type="entry name" value="NA-bd_OB-fold"/>
</dbReference>
<dbReference type="Proteomes" id="UP000807306">
    <property type="component" value="Unassembled WGS sequence"/>
</dbReference>
<evidence type="ECO:0000256" key="2">
    <source>
        <dbReference type="ARBA" id="ARBA00004574"/>
    </source>
</evidence>
<protein>
    <recommendedName>
        <fullName evidence="4">Protection of telomeres protein 1</fullName>
    </recommendedName>
</protein>
<gene>
    <name evidence="11" type="ORF">CPB83DRAFT_434952</name>
</gene>
<sequence>MQSSGSRTKAILQVETLPFQTIFNLIGIVTSCSTPKTTVKGEWSISMDIIDPSRYHQNLKINCFTPRHEGWLPCPQTGDVIILRNVKKQPFNGAFNCVGYGNRLQWAIFTPPGKIHYGGPNNTPQSEGLGRDGEGFPFSPFYKPTAEDILCCTGLSDWWRGYEQANTLQSQVNTTSTSVQRRNPVSRVHRLIKDANPDQPPDGYFDCTVEVVKGFSSNRVYSLYVTDYTQNEFTPLVQNQWCPATLSDQLLLVEMWDSAAGVGPTMKPGQIYSIKNIRMKRSQHGHLESKLTQASGITLLSKDEVAFNENVKDLLERKKAWEIKQSSKESQIEQKVIEDVEEDTFFHCTVEMLQPVKRPRGELPHIYVTDYTPHQLLKPLVVDEPWARGLKGYIVKITLDSEQQEMAEALEAGSFYCIRKLRLKKSPLDEYMKGNLGGNEKKLVKLNPEKAGNQHLNALLRRKEFWENHHRSQEPAPRVIDKEEPISPSIISSIHNASLEHASKSCSSGMKIKDFLPAREEPMGLAVHAKVVSYNPMELRDAVVRVCFKCKIRLPPIQLACAACADMDHEYVRVKLILSLVLEDEDGEQILITLDDSCGVWSNLNLSNSPDETILAKYWEKIRPCLGNLPEVHKAYKQGRTLPKDCPFYTFKLESWAAPGGNRGYKLLDYIL</sequence>
<evidence type="ECO:0000256" key="6">
    <source>
        <dbReference type="ARBA" id="ARBA00022895"/>
    </source>
</evidence>
<dbReference type="EMBL" id="MU157865">
    <property type="protein sequence ID" value="KAF9526950.1"/>
    <property type="molecule type" value="Genomic_DNA"/>
</dbReference>
<reference evidence="11" key="1">
    <citation type="submission" date="2020-11" db="EMBL/GenBank/DDBJ databases">
        <authorList>
            <consortium name="DOE Joint Genome Institute"/>
            <person name="Ahrendt S."/>
            <person name="Riley R."/>
            <person name="Andreopoulos W."/>
            <person name="Labutti K."/>
            <person name="Pangilinan J."/>
            <person name="Ruiz-Duenas F.J."/>
            <person name="Barrasa J.M."/>
            <person name="Sanchez-Garcia M."/>
            <person name="Camarero S."/>
            <person name="Miyauchi S."/>
            <person name="Serrano A."/>
            <person name="Linde D."/>
            <person name="Babiker R."/>
            <person name="Drula E."/>
            <person name="Ayuso-Fernandez I."/>
            <person name="Pacheco R."/>
            <person name="Padilla G."/>
            <person name="Ferreira P."/>
            <person name="Barriuso J."/>
            <person name="Kellner H."/>
            <person name="Castanera R."/>
            <person name="Alfaro M."/>
            <person name="Ramirez L."/>
            <person name="Pisabarro A.G."/>
            <person name="Kuo A."/>
            <person name="Tritt A."/>
            <person name="Lipzen A."/>
            <person name="He G."/>
            <person name="Yan M."/>
            <person name="Ng V."/>
            <person name="Cullen D."/>
            <person name="Martin F."/>
            <person name="Rosso M.-N."/>
            <person name="Henrissat B."/>
            <person name="Hibbett D."/>
            <person name="Martinez A.T."/>
            <person name="Grigoriev I.V."/>
        </authorList>
    </citation>
    <scope>NUCLEOTIDE SEQUENCE</scope>
    <source>
        <strain evidence="11">CBS 506.95</strain>
    </source>
</reference>
<dbReference type="Gene3D" id="2.40.50.140">
    <property type="entry name" value="Nucleic acid-binding proteins"/>
    <property type="match status" value="3"/>
</dbReference>
<keyword evidence="7" id="KW-0238">DNA-binding</keyword>
<feature type="domain" description="Protection of telomeres protein 1 ssDNA-binding" evidence="10">
    <location>
        <begin position="201"/>
        <end position="322"/>
    </location>
</feature>
<dbReference type="Pfam" id="PF02765">
    <property type="entry name" value="POT1"/>
    <property type="match status" value="1"/>
</dbReference>
<feature type="domain" description="Telomeric single stranded DNA binding POT1/Cdc13" evidence="9">
    <location>
        <begin position="19"/>
        <end position="111"/>
    </location>
</feature>
<dbReference type="Pfam" id="PF16686">
    <property type="entry name" value="POT1PC"/>
    <property type="match status" value="2"/>
</dbReference>
<organism evidence="11 12">
    <name type="scientific">Crepidotus variabilis</name>
    <dbReference type="NCBI Taxonomy" id="179855"/>
    <lineage>
        <taxon>Eukaryota</taxon>
        <taxon>Fungi</taxon>
        <taxon>Dikarya</taxon>
        <taxon>Basidiomycota</taxon>
        <taxon>Agaricomycotina</taxon>
        <taxon>Agaricomycetes</taxon>
        <taxon>Agaricomycetidae</taxon>
        <taxon>Agaricales</taxon>
        <taxon>Agaricineae</taxon>
        <taxon>Crepidotaceae</taxon>
        <taxon>Crepidotus</taxon>
    </lineage>
</organism>
<dbReference type="GO" id="GO:0010521">
    <property type="term" value="F:telomerase inhibitor activity"/>
    <property type="evidence" value="ECO:0007669"/>
    <property type="project" value="TreeGrafter"/>
</dbReference>
<evidence type="ECO:0000256" key="8">
    <source>
        <dbReference type="ARBA" id="ARBA00023242"/>
    </source>
</evidence>
<dbReference type="GO" id="GO:0000783">
    <property type="term" value="C:nuclear telomere cap complex"/>
    <property type="evidence" value="ECO:0007669"/>
    <property type="project" value="TreeGrafter"/>
</dbReference>
<name>A0A9P6EDA9_9AGAR</name>
<keyword evidence="8" id="KW-0539">Nucleus</keyword>
<evidence type="ECO:0000259" key="10">
    <source>
        <dbReference type="Pfam" id="PF16686"/>
    </source>
</evidence>
<keyword evidence="5" id="KW-0158">Chromosome</keyword>
<evidence type="ECO:0000256" key="1">
    <source>
        <dbReference type="ARBA" id="ARBA00004123"/>
    </source>
</evidence>
<evidence type="ECO:0000313" key="11">
    <source>
        <dbReference type="EMBL" id="KAF9526950.1"/>
    </source>
</evidence>
<dbReference type="OrthoDB" id="2186770at2759"/>
<dbReference type="GO" id="GO:0016233">
    <property type="term" value="P:telomere capping"/>
    <property type="evidence" value="ECO:0007669"/>
    <property type="project" value="TreeGrafter"/>
</dbReference>
<comment type="similarity">
    <text evidence="3">Belongs to the telombin family.</text>
</comment>
<dbReference type="InterPro" id="IPR011564">
    <property type="entry name" value="Telomer_end-bd_POT1/Cdc13"/>
</dbReference>
<comment type="caution">
    <text evidence="11">The sequence shown here is derived from an EMBL/GenBank/DDBJ whole genome shotgun (WGS) entry which is preliminary data.</text>
</comment>
<dbReference type="AlphaFoldDB" id="A0A9P6EDA9"/>
<evidence type="ECO:0000313" key="12">
    <source>
        <dbReference type="Proteomes" id="UP000807306"/>
    </source>
</evidence>
<dbReference type="PROSITE" id="PS51257">
    <property type="entry name" value="PROKAR_LIPOPROTEIN"/>
    <property type="match status" value="1"/>
</dbReference>
<dbReference type="GO" id="GO:0032210">
    <property type="term" value="P:regulation of telomere maintenance via telomerase"/>
    <property type="evidence" value="ECO:0007669"/>
    <property type="project" value="TreeGrafter"/>
</dbReference>
<evidence type="ECO:0000256" key="7">
    <source>
        <dbReference type="ARBA" id="ARBA00023125"/>
    </source>
</evidence>
<comment type="subcellular location">
    <subcellularLocation>
        <location evidence="2">Chromosome</location>
        <location evidence="2">Telomere</location>
    </subcellularLocation>
    <subcellularLocation>
        <location evidence="1">Nucleus</location>
    </subcellularLocation>
</comment>
<dbReference type="InterPro" id="IPR028389">
    <property type="entry name" value="POT1"/>
</dbReference>
<keyword evidence="6" id="KW-0779">Telomere</keyword>
<dbReference type="PANTHER" id="PTHR14513:SF0">
    <property type="entry name" value="PROTECTION OF TELOMERES PROTEIN 1"/>
    <property type="match status" value="1"/>
</dbReference>
<evidence type="ECO:0000256" key="5">
    <source>
        <dbReference type="ARBA" id="ARBA00022454"/>
    </source>
</evidence>
<accession>A0A9P6EDA9</accession>
<proteinExistence type="inferred from homology"/>